<accession>A0AAE1TZB2</accession>
<reference evidence="2" key="1">
    <citation type="submission" date="2023-11" db="EMBL/GenBank/DDBJ databases">
        <title>Genome assemblies of two species of porcelain crab, Petrolisthes cinctipes and Petrolisthes manimaculis (Anomura: Porcellanidae).</title>
        <authorList>
            <person name="Angst P."/>
        </authorList>
    </citation>
    <scope>NUCLEOTIDE SEQUENCE</scope>
    <source>
        <strain evidence="2">PB745_02</strain>
        <tissue evidence="2">Gill</tissue>
    </source>
</reference>
<comment type="caution">
    <text evidence="2">The sequence shown here is derived from an EMBL/GenBank/DDBJ whole genome shotgun (WGS) entry which is preliminary data.</text>
</comment>
<proteinExistence type="predicted"/>
<protein>
    <submittedName>
        <fullName evidence="2">Uncharacterized protein</fullName>
    </submittedName>
</protein>
<evidence type="ECO:0000313" key="2">
    <source>
        <dbReference type="EMBL" id="KAK4304248.1"/>
    </source>
</evidence>
<sequence>MSSTPWTGTVASSNFMKPVSDRGQGKQESTEPENIAPSLLSPRAFTTSSSFPSVVCHRGVILWSRFPSTFLCGVAQLLSDTTSRCSVRSLQHQTLFQPLVGLSDSSEVLVVPCITADHKSQPLDIVYLLVVPPGTLLSTCGIISALVVSPDKTDQSLTSQRP</sequence>
<dbReference type="EMBL" id="JAWZYT010002458">
    <property type="protein sequence ID" value="KAK4304248.1"/>
    <property type="molecule type" value="Genomic_DNA"/>
</dbReference>
<evidence type="ECO:0000313" key="3">
    <source>
        <dbReference type="Proteomes" id="UP001292094"/>
    </source>
</evidence>
<name>A0AAE1TZB2_9EUCA</name>
<dbReference type="Proteomes" id="UP001292094">
    <property type="component" value="Unassembled WGS sequence"/>
</dbReference>
<feature type="compositionally biased region" description="Basic and acidic residues" evidence="1">
    <location>
        <begin position="19"/>
        <end position="29"/>
    </location>
</feature>
<evidence type="ECO:0000256" key="1">
    <source>
        <dbReference type="SAM" id="MobiDB-lite"/>
    </source>
</evidence>
<organism evidence="2 3">
    <name type="scientific">Petrolisthes manimaculis</name>
    <dbReference type="NCBI Taxonomy" id="1843537"/>
    <lineage>
        <taxon>Eukaryota</taxon>
        <taxon>Metazoa</taxon>
        <taxon>Ecdysozoa</taxon>
        <taxon>Arthropoda</taxon>
        <taxon>Crustacea</taxon>
        <taxon>Multicrustacea</taxon>
        <taxon>Malacostraca</taxon>
        <taxon>Eumalacostraca</taxon>
        <taxon>Eucarida</taxon>
        <taxon>Decapoda</taxon>
        <taxon>Pleocyemata</taxon>
        <taxon>Anomura</taxon>
        <taxon>Galatheoidea</taxon>
        <taxon>Porcellanidae</taxon>
        <taxon>Petrolisthes</taxon>
    </lineage>
</organism>
<keyword evidence="3" id="KW-1185">Reference proteome</keyword>
<feature type="compositionally biased region" description="Polar residues" evidence="1">
    <location>
        <begin position="1"/>
        <end position="15"/>
    </location>
</feature>
<gene>
    <name evidence="2" type="ORF">Pmani_023788</name>
</gene>
<dbReference type="AlphaFoldDB" id="A0AAE1TZB2"/>
<feature type="region of interest" description="Disordered" evidence="1">
    <location>
        <begin position="1"/>
        <end position="38"/>
    </location>
</feature>